<keyword evidence="9" id="KW-0479">Metal-binding</keyword>
<keyword evidence="11" id="KW-0106">Calcium</keyword>
<evidence type="ECO:0000256" key="3">
    <source>
        <dbReference type="ARBA" id="ARBA00004496"/>
    </source>
</evidence>
<evidence type="ECO:0000256" key="12">
    <source>
        <dbReference type="ARBA" id="ARBA00022927"/>
    </source>
</evidence>
<evidence type="ECO:0000256" key="2">
    <source>
        <dbReference type="ARBA" id="ARBA00004236"/>
    </source>
</evidence>
<dbReference type="InterPro" id="IPR051875">
    <property type="entry name" value="Calcineurin_B_homologous"/>
</dbReference>
<dbReference type="GO" id="GO:0015031">
    <property type="term" value="P:protein transport"/>
    <property type="evidence" value="ECO:0007669"/>
    <property type="project" value="UniProtKB-KW"/>
</dbReference>
<dbReference type="CDD" id="cd00051">
    <property type="entry name" value="EFh"/>
    <property type="match status" value="1"/>
</dbReference>
<dbReference type="Proteomes" id="UP001286313">
    <property type="component" value="Unassembled WGS sequence"/>
</dbReference>
<keyword evidence="10" id="KW-0677">Repeat</keyword>
<dbReference type="GO" id="GO:0005886">
    <property type="term" value="C:plasma membrane"/>
    <property type="evidence" value="ECO:0007669"/>
    <property type="project" value="UniProtKB-SubCell"/>
</dbReference>
<evidence type="ECO:0000256" key="5">
    <source>
        <dbReference type="ARBA" id="ARBA00022475"/>
    </source>
</evidence>
<keyword evidence="7" id="KW-0597">Phosphoprotein</keyword>
<keyword evidence="15" id="KW-0449">Lipoprotein</keyword>
<evidence type="ECO:0000256" key="1">
    <source>
        <dbReference type="ARBA" id="ARBA00004123"/>
    </source>
</evidence>
<dbReference type="Gene3D" id="1.10.238.10">
    <property type="entry name" value="EF-hand"/>
    <property type="match status" value="1"/>
</dbReference>
<dbReference type="AlphaFoldDB" id="A0AAE1BNA1"/>
<feature type="domain" description="EF-hand" evidence="17">
    <location>
        <begin position="107"/>
        <end position="142"/>
    </location>
</feature>
<organism evidence="18 19">
    <name type="scientific">Petrolisthes cinctipes</name>
    <name type="common">Flat porcelain crab</name>
    <dbReference type="NCBI Taxonomy" id="88211"/>
    <lineage>
        <taxon>Eukaryota</taxon>
        <taxon>Metazoa</taxon>
        <taxon>Ecdysozoa</taxon>
        <taxon>Arthropoda</taxon>
        <taxon>Crustacea</taxon>
        <taxon>Multicrustacea</taxon>
        <taxon>Malacostraca</taxon>
        <taxon>Eumalacostraca</taxon>
        <taxon>Eucarida</taxon>
        <taxon>Decapoda</taxon>
        <taxon>Pleocyemata</taxon>
        <taxon>Anomura</taxon>
        <taxon>Galatheoidea</taxon>
        <taxon>Porcellanidae</taxon>
        <taxon>Petrolisthes</taxon>
    </lineage>
</organism>
<evidence type="ECO:0000313" key="19">
    <source>
        <dbReference type="Proteomes" id="UP001286313"/>
    </source>
</evidence>
<evidence type="ECO:0000256" key="10">
    <source>
        <dbReference type="ARBA" id="ARBA00022737"/>
    </source>
</evidence>
<dbReference type="SMART" id="SM00054">
    <property type="entry name" value="EFh"/>
    <property type="match status" value="2"/>
</dbReference>
<evidence type="ECO:0000256" key="9">
    <source>
        <dbReference type="ARBA" id="ARBA00022723"/>
    </source>
</evidence>
<evidence type="ECO:0000256" key="4">
    <source>
        <dbReference type="ARBA" id="ARBA00022448"/>
    </source>
</evidence>
<dbReference type="GO" id="GO:0005737">
    <property type="term" value="C:cytoplasm"/>
    <property type="evidence" value="ECO:0007669"/>
    <property type="project" value="UniProtKB-SubCell"/>
</dbReference>
<evidence type="ECO:0000256" key="15">
    <source>
        <dbReference type="ARBA" id="ARBA00023288"/>
    </source>
</evidence>
<dbReference type="InterPro" id="IPR011992">
    <property type="entry name" value="EF-hand-dom_pair"/>
</dbReference>
<dbReference type="InterPro" id="IPR002048">
    <property type="entry name" value="EF_hand_dom"/>
</dbReference>
<evidence type="ECO:0000256" key="7">
    <source>
        <dbReference type="ARBA" id="ARBA00022553"/>
    </source>
</evidence>
<comment type="similarity">
    <text evidence="16">Belongs to the calcineurin regulatory subunit family. CHP subfamily.</text>
</comment>
<dbReference type="GO" id="GO:0005634">
    <property type="term" value="C:nucleus"/>
    <property type="evidence" value="ECO:0007669"/>
    <property type="project" value="UniProtKB-SubCell"/>
</dbReference>
<dbReference type="PROSITE" id="PS00018">
    <property type="entry name" value="EF_HAND_1"/>
    <property type="match status" value="2"/>
</dbReference>
<proteinExistence type="inferred from homology"/>
<dbReference type="PANTHER" id="PTHR46002">
    <property type="entry name" value="EG:114D9.1 PROTEIN-RELATED"/>
    <property type="match status" value="1"/>
</dbReference>
<comment type="caution">
    <text evidence="18">The sequence shown here is derived from an EMBL/GenBank/DDBJ whole genome shotgun (WGS) entry which is preliminary data.</text>
</comment>
<evidence type="ECO:0000256" key="14">
    <source>
        <dbReference type="ARBA" id="ARBA00023242"/>
    </source>
</evidence>
<keyword evidence="13" id="KW-0472">Membrane</keyword>
<evidence type="ECO:0000256" key="11">
    <source>
        <dbReference type="ARBA" id="ARBA00022837"/>
    </source>
</evidence>
<name>A0AAE1BNA1_PETCI</name>
<evidence type="ECO:0000259" key="17">
    <source>
        <dbReference type="PROSITE" id="PS50222"/>
    </source>
</evidence>
<dbReference type="GO" id="GO:0005509">
    <property type="term" value="F:calcium ion binding"/>
    <property type="evidence" value="ECO:0007669"/>
    <property type="project" value="InterPro"/>
</dbReference>
<reference evidence="18" key="1">
    <citation type="submission" date="2023-10" db="EMBL/GenBank/DDBJ databases">
        <title>Genome assemblies of two species of porcelain crab, Petrolisthes cinctipes and Petrolisthes manimaculis (Anomura: Porcellanidae).</title>
        <authorList>
            <person name="Angst P."/>
        </authorList>
    </citation>
    <scope>NUCLEOTIDE SEQUENCE</scope>
    <source>
        <strain evidence="18">PB745_01</strain>
        <tissue evidence="18">Gill</tissue>
    </source>
</reference>
<keyword evidence="14" id="KW-0539">Nucleus</keyword>
<evidence type="ECO:0000256" key="13">
    <source>
        <dbReference type="ARBA" id="ARBA00023136"/>
    </source>
</evidence>
<accession>A0AAE1BNA1</accession>
<dbReference type="SUPFAM" id="SSF47473">
    <property type="entry name" value="EF-hand"/>
    <property type="match status" value="1"/>
</dbReference>
<evidence type="ECO:0000313" key="18">
    <source>
        <dbReference type="EMBL" id="KAK3853593.1"/>
    </source>
</evidence>
<comment type="subcellular location">
    <subcellularLocation>
        <location evidence="2">Cell membrane</location>
    </subcellularLocation>
    <subcellularLocation>
        <location evidence="3">Cytoplasm</location>
    </subcellularLocation>
    <subcellularLocation>
        <location evidence="1">Nucleus</location>
    </subcellularLocation>
</comment>
<keyword evidence="12" id="KW-0653">Protein transport</keyword>
<dbReference type="InterPro" id="IPR018247">
    <property type="entry name" value="EF_Hand_1_Ca_BS"/>
</dbReference>
<protein>
    <recommendedName>
        <fullName evidence="17">EF-hand domain-containing protein</fullName>
    </recommendedName>
</protein>
<dbReference type="PROSITE" id="PS50222">
    <property type="entry name" value="EF_HAND_2"/>
    <property type="match status" value="2"/>
</dbReference>
<keyword evidence="4" id="KW-0813">Transport</keyword>
<dbReference type="EMBL" id="JAWQEG010006902">
    <property type="protein sequence ID" value="KAK3853593.1"/>
    <property type="molecule type" value="Genomic_DNA"/>
</dbReference>
<evidence type="ECO:0000256" key="16">
    <source>
        <dbReference type="ARBA" id="ARBA00038164"/>
    </source>
</evidence>
<dbReference type="Pfam" id="PF13499">
    <property type="entry name" value="EF-hand_7"/>
    <property type="match status" value="1"/>
</dbReference>
<feature type="domain" description="EF-hand" evidence="17">
    <location>
        <begin position="148"/>
        <end position="183"/>
    </location>
</feature>
<sequence>MGNISSMMLRDEEIREIQAETGFSSGQIMCLYRRFINLNDYSGKSSLLLTREKFLRIPELVVNPLADRIIGTFFEESKSDCVNFREFVRVLARFRPNQPGYNNKLNSQEEKLRLIFKIYDLNNDGYISLEELQTILHMMTGESFNDNQRNIIAQRTFQEADKDNDQRISFEEFSYTIRHDVDKELSVNYLRQKSSSPSEDS</sequence>
<keyword evidence="8" id="KW-0519">Myristate</keyword>
<evidence type="ECO:0000256" key="8">
    <source>
        <dbReference type="ARBA" id="ARBA00022707"/>
    </source>
</evidence>
<keyword evidence="5" id="KW-1003">Cell membrane</keyword>
<evidence type="ECO:0000256" key="6">
    <source>
        <dbReference type="ARBA" id="ARBA00022490"/>
    </source>
</evidence>
<keyword evidence="6" id="KW-0963">Cytoplasm</keyword>
<keyword evidence="19" id="KW-1185">Reference proteome</keyword>
<gene>
    <name evidence="18" type="ORF">Pcinc_039877</name>
</gene>